<dbReference type="AlphaFoldDB" id="A0AAV8EJN2"/>
<evidence type="ECO:0000256" key="1">
    <source>
        <dbReference type="ARBA" id="ARBA00005711"/>
    </source>
</evidence>
<keyword evidence="2" id="KW-0175">Coiled coil</keyword>
<feature type="compositionally biased region" description="Basic and acidic residues" evidence="3">
    <location>
        <begin position="30"/>
        <end position="49"/>
    </location>
</feature>
<evidence type="ECO:0000313" key="5">
    <source>
        <dbReference type="EMBL" id="KAJ4778413.1"/>
    </source>
</evidence>
<evidence type="ECO:0000256" key="2">
    <source>
        <dbReference type="SAM" id="Coils"/>
    </source>
</evidence>
<feature type="coiled-coil region" evidence="2">
    <location>
        <begin position="113"/>
        <end position="144"/>
    </location>
</feature>
<dbReference type="PANTHER" id="PTHR31775:SF43">
    <property type="entry name" value="OS02G0824500 PROTEIN"/>
    <property type="match status" value="1"/>
</dbReference>
<keyword evidence="6" id="KW-1185">Reference proteome</keyword>
<reference evidence="5" key="1">
    <citation type="submission" date="2022-08" db="EMBL/GenBank/DDBJ databases">
        <authorList>
            <person name="Marques A."/>
        </authorList>
    </citation>
    <scope>NUCLEOTIDE SEQUENCE</scope>
    <source>
        <strain evidence="5">RhyPub2mFocal</strain>
        <tissue evidence="5">Leaves</tissue>
    </source>
</reference>
<dbReference type="EMBL" id="JAMFTS010000003">
    <property type="protein sequence ID" value="KAJ4778413.1"/>
    <property type="molecule type" value="Genomic_DNA"/>
</dbReference>
<organism evidence="5 6">
    <name type="scientific">Rhynchospora pubera</name>
    <dbReference type="NCBI Taxonomy" id="906938"/>
    <lineage>
        <taxon>Eukaryota</taxon>
        <taxon>Viridiplantae</taxon>
        <taxon>Streptophyta</taxon>
        <taxon>Embryophyta</taxon>
        <taxon>Tracheophyta</taxon>
        <taxon>Spermatophyta</taxon>
        <taxon>Magnoliopsida</taxon>
        <taxon>Liliopsida</taxon>
        <taxon>Poales</taxon>
        <taxon>Cyperaceae</taxon>
        <taxon>Cyperoideae</taxon>
        <taxon>Rhynchosporeae</taxon>
        <taxon>Rhynchospora</taxon>
    </lineage>
</organism>
<protein>
    <submittedName>
        <fullName evidence="5">Remorin</fullName>
    </submittedName>
</protein>
<name>A0AAV8EJN2_9POAL</name>
<sequence length="192" mass="21650">MEEEHNKITFIPPPSKASGEVPQSETQSATEERISSDVATKEPPLENKIEGTYSPEKVSRAPPPIERDISLTRIESDKKISIIKAWEESEKTKAENKAQKKMSSILSWENTETAAIEAKLRRKEEELEKKKAEYAEKLKNKMAKIHKEAEMKRAVVESTRGKAFVEAEEKAAKYQATGTIPNENKWCCGTST</sequence>
<dbReference type="InterPro" id="IPR005516">
    <property type="entry name" value="Remorin_C"/>
</dbReference>
<feature type="region of interest" description="Disordered" evidence="3">
    <location>
        <begin position="1"/>
        <end position="69"/>
    </location>
</feature>
<dbReference type="Proteomes" id="UP001140206">
    <property type="component" value="Chromosome 3"/>
</dbReference>
<comment type="caution">
    <text evidence="5">The sequence shown here is derived from an EMBL/GenBank/DDBJ whole genome shotgun (WGS) entry which is preliminary data.</text>
</comment>
<feature type="domain" description="Remorin C-terminal" evidence="4">
    <location>
        <begin position="79"/>
        <end position="182"/>
    </location>
</feature>
<proteinExistence type="inferred from homology"/>
<dbReference type="PANTHER" id="PTHR31775">
    <property type="entry name" value="OS02G0117200 PROTEIN"/>
    <property type="match status" value="1"/>
</dbReference>
<evidence type="ECO:0000313" key="6">
    <source>
        <dbReference type="Proteomes" id="UP001140206"/>
    </source>
</evidence>
<comment type="similarity">
    <text evidence="1">Belongs to the remorin family.</text>
</comment>
<gene>
    <name evidence="5" type="ORF">LUZ62_062670</name>
</gene>
<evidence type="ECO:0000256" key="3">
    <source>
        <dbReference type="SAM" id="MobiDB-lite"/>
    </source>
</evidence>
<dbReference type="Pfam" id="PF03763">
    <property type="entry name" value="Remorin_C"/>
    <property type="match status" value="1"/>
</dbReference>
<accession>A0AAV8EJN2</accession>
<evidence type="ECO:0000259" key="4">
    <source>
        <dbReference type="Pfam" id="PF03763"/>
    </source>
</evidence>